<dbReference type="Gene3D" id="3.90.230.10">
    <property type="entry name" value="Creatinase/methionine aminopeptidase superfamily"/>
    <property type="match status" value="1"/>
</dbReference>
<comment type="similarity">
    <text evidence="1">Belongs to the peptidase M24 family.</text>
</comment>
<dbReference type="EMBL" id="KE561265">
    <property type="protein sequence ID" value="EPZ31276.1"/>
    <property type="molecule type" value="Genomic_DNA"/>
</dbReference>
<evidence type="ECO:0000256" key="1">
    <source>
        <dbReference type="ARBA" id="ARBA00007319"/>
    </source>
</evidence>
<proteinExistence type="inferred from homology"/>
<dbReference type="HOGENOM" id="CLU_041451_2_1_1"/>
<dbReference type="Gene3D" id="1.10.10.10">
    <property type="entry name" value="Winged helix-like DNA-binding domain superfamily/Winged helix DNA-binding domain"/>
    <property type="match status" value="1"/>
</dbReference>
<dbReference type="InterPro" id="IPR036390">
    <property type="entry name" value="WH_DNA-bd_sf"/>
</dbReference>
<dbReference type="AlphaFoldDB" id="A0A075ARC7"/>
<gene>
    <name evidence="3" type="ORF">O9G_000921</name>
</gene>
<accession>A0A075ARC7</accession>
<dbReference type="OMA" id="SRMFYSE"/>
<dbReference type="Pfam" id="PF00557">
    <property type="entry name" value="Peptidase_M24"/>
    <property type="match status" value="1"/>
</dbReference>
<evidence type="ECO:0000259" key="2">
    <source>
        <dbReference type="Pfam" id="PF00557"/>
    </source>
</evidence>
<dbReference type="FunFam" id="1.10.10.10:FF:000029">
    <property type="entry name" value="Proliferation-associated 2G4, a"/>
    <property type="match status" value="1"/>
</dbReference>
<dbReference type="GO" id="GO:0005634">
    <property type="term" value="C:nucleus"/>
    <property type="evidence" value="ECO:0007669"/>
    <property type="project" value="EnsemblFungi"/>
</dbReference>
<dbReference type="PANTHER" id="PTHR10804">
    <property type="entry name" value="PROTEASE FAMILY M24 METHIONYL AMINOPEPTIDASE, AMINOPEPTIDASE P"/>
    <property type="match status" value="1"/>
</dbReference>
<keyword evidence="4" id="KW-1185">Reference proteome</keyword>
<dbReference type="Proteomes" id="UP000030755">
    <property type="component" value="Unassembled WGS sequence"/>
</dbReference>
<dbReference type="OrthoDB" id="5876363at2759"/>
<dbReference type="InterPro" id="IPR036388">
    <property type="entry name" value="WH-like_DNA-bd_sf"/>
</dbReference>
<evidence type="ECO:0000313" key="4">
    <source>
        <dbReference type="Proteomes" id="UP000030755"/>
    </source>
</evidence>
<dbReference type="STRING" id="988480.A0A075ARC7"/>
<feature type="domain" description="Peptidase M24" evidence="2">
    <location>
        <begin position="16"/>
        <end position="183"/>
    </location>
</feature>
<organism evidence="3 4">
    <name type="scientific">Rozella allomycis (strain CSF55)</name>
    <dbReference type="NCBI Taxonomy" id="988480"/>
    <lineage>
        <taxon>Eukaryota</taxon>
        <taxon>Fungi</taxon>
        <taxon>Fungi incertae sedis</taxon>
        <taxon>Cryptomycota</taxon>
        <taxon>Cryptomycota incertae sedis</taxon>
        <taxon>Rozella</taxon>
    </lineage>
</organism>
<dbReference type="CDD" id="cd01089">
    <property type="entry name" value="PA2G4-like"/>
    <property type="match status" value="1"/>
</dbReference>
<sequence length="357" mass="39225">MEEVAALTDPAVITKFTAAADIVNRALEKVVAACVESASIYDICVLGDQYIVEELKKCYNKKNISKNIAMPTCISVNNVVCHFSPLKTEAPILLKNNDVVKIEMGAHIDGFPAMVAHTIIVGNEVAAGRKANVIAAAHNALEVAIRTIRPGNSNVQVTHAVNDVVKEFKCNVVEGMLSHKIERNNLTSNKSILLCSNPSQIKAHEEAKFEEHEIYNVDVLVTTGDGKVKTASDFKTNIFRKSNQNYMLKIKASRALYSQVSKEFGTMAFSLRSFDDEKIARLGLTECLKTNVLLPYEVLVDKENEIVAQFATTILLMPSGTIKLTHGPSLANIKPDVSLSEKYQKIVEAPLRPKKSK</sequence>
<protein>
    <submittedName>
        <fullName evidence="3">Peptidase M24, structural domain-containing protein</fullName>
    </submittedName>
</protein>
<dbReference type="SUPFAM" id="SSF46785">
    <property type="entry name" value="Winged helix' DNA-binding domain"/>
    <property type="match status" value="1"/>
</dbReference>
<dbReference type="PANTHER" id="PTHR10804:SF11">
    <property type="entry name" value="PROLIFERATION-ASSOCIATED PROTEIN 2G4"/>
    <property type="match status" value="1"/>
</dbReference>
<dbReference type="InterPro" id="IPR000994">
    <property type="entry name" value="Pept_M24"/>
</dbReference>
<dbReference type="SUPFAM" id="SSF55920">
    <property type="entry name" value="Creatinase/aminopeptidase"/>
    <property type="match status" value="1"/>
</dbReference>
<name>A0A075ARC7_ROZAC</name>
<dbReference type="InterPro" id="IPR047113">
    <property type="entry name" value="PA2G4/ARX1"/>
</dbReference>
<dbReference type="InterPro" id="IPR036005">
    <property type="entry name" value="Creatinase/aminopeptidase-like"/>
</dbReference>
<evidence type="ECO:0000313" key="3">
    <source>
        <dbReference type="EMBL" id="EPZ31276.1"/>
    </source>
</evidence>
<reference evidence="3 4" key="1">
    <citation type="journal article" date="2013" name="Curr. Biol.">
        <title>Shared signatures of parasitism and phylogenomics unite Cryptomycota and microsporidia.</title>
        <authorList>
            <person name="James T.Y."/>
            <person name="Pelin A."/>
            <person name="Bonen L."/>
            <person name="Ahrendt S."/>
            <person name="Sain D."/>
            <person name="Corradi N."/>
            <person name="Stajich J.E."/>
        </authorList>
    </citation>
    <scope>NUCLEOTIDE SEQUENCE [LARGE SCALE GENOMIC DNA]</scope>
    <source>
        <strain evidence="3 4">CSF55</strain>
    </source>
</reference>